<dbReference type="InterPro" id="IPR007387">
    <property type="entry name" value="TRAP_DctQ"/>
</dbReference>
<comment type="subcellular location">
    <subcellularLocation>
        <location evidence="1">Cell inner membrane</location>
        <topology evidence="1">Multi-pass membrane protein</topology>
    </subcellularLocation>
</comment>
<feature type="domain" description="Tripartite ATP-independent periplasmic transporters DctQ component" evidence="10">
    <location>
        <begin position="24"/>
        <end position="155"/>
    </location>
</feature>
<dbReference type="EMBL" id="JACJLA010000016">
    <property type="protein sequence ID" value="MBM6913269.1"/>
    <property type="molecule type" value="Genomic_DNA"/>
</dbReference>
<protein>
    <submittedName>
        <fullName evidence="11">TRAP transporter small permease</fullName>
    </submittedName>
</protein>
<evidence type="ECO:0000259" key="10">
    <source>
        <dbReference type="Pfam" id="PF04290"/>
    </source>
</evidence>
<sequence length="207" mass="23531">MKRWIAYYDSFEEKLLIISLAVNVILILSQIIMRAAFNASLVWSEEVARYIFIWQIWLGTSVSYRRKSHISVDIIYDIFKSRLSHKIIRTVIDVVWLAFNLYLFYAGAKLVDSMITRHVLSAGLRLPLVYVYAALPVSAAILSLRLIGGIIGHWRSDEPDVPFGGARLQEWSHSAEEVIVDTVDTEDAVRANETAGREGEVKTYGCH</sequence>
<comment type="similarity">
    <text evidence="8">Belongs to the TRAP transporter small permease family.</text>
</comment>
<keyword evidence="12" id="KW-1185">Reference proteome</keyword>
<feature type="transmembrane region" description="Helical" evidence="9">
    <location>
        <begin position="87"/>
        <end position="108"/>
    </location>
</feature>
<dbReference type="Proteomes" id="UP000707138">
    <property type="component" value="Unassembled WGS sequence"/>
</dbReference>
<evidence type="ECO:0000256" key="2">
    <source>
        <dbReference type="ARBA" id="ARBA00022448"/>
    </source>
</evidence>
<dbReference type="Pfam" id="PF04290">
    <property type="entry name" value="DctQ"/>
    <property type="match status" value="1"/>
</dbReference>
<gene>
    <name evidence="11" type="ORF">H6A01_08045</name>
</gene>
<comment type="caution">
    <text evidence="11">The sequence shown here is derived from an EMBL/GenBank/DDBJ whole genome shotgun (WGS) entry which is preliminary data.</text>
</comment>
<dbReference type="InterPro" id="IPR055348">
    <property type="entry name" value="DctQ"/>
</dbReference>
<reference evidence="11 12" key="1">
    <citation type="journal article" date="2021" name="Sci. Rep.">
        <title>The distribution of antibiotic resistance genes in chicken gut microbiota commensals.</title>
        <authorList>
            <person name="Juricova H."/>
            <person name="Matiasovicova J."/>
            <person name="Kubasova T."/>
            <person name="Cejkova D."/>
            <person name="Rychlik I."/>
        </authorList>
    </citation>
    <scope>NUCLEOTIDE SEQUENCE [LARGE SCALE GENOMIC DNA]</scope>
    <source>
        <strain evidence="11 12">An537</strain>
    </source>
</reference>
<evidence type="ECO:0000256" key="1">
    <source>
        <dbReference type="ARBA" id="ARBA00004429"/>
    </source>
</evidence>
<keyword evidence="7 9" id="KW-0472">Membrane</keyword>
<evidence type="ECO:0000256" key="4">
    <source>
        <dbReference type="ARBA" id="ARBA00022519"/>
    </source>
</evidence>
<evidence type="ECO:0000256" key="6">
    <source>
        <dbReference type="ARBA" id="ARBA00022989"/>
    </source>
</evidence>
<feature type="transmembrane region" description="Helical" evidence="9">
    <location>
        <begin position="128"/>
        <end position="147"/>
    </location>
</feature>
<evidence type="ECO:0000256" key="9">
    <source>
        <dbReference type="SAM" id="Phobius"/>
    </source>
</evidence>
<evidence type="ECO:0000256" key="3">
    <source>
        <dbReference type="ARBA" id="ARBA00022475"/>
    </source>
</evidence>
<keyword evidence="2" id="KW-0813">Transport</keyword>
<organism evidence="11 12">
    <name type="scientific">Veillonella magna</name>
    <dbReference type="NCBI Taxonomy" id="464322"/>
    <lineage>
        <taxon>Bacteria</taxon>
        <taxon>Bacillati</taxon>
        <taxon>Bacillota</taxon>
        <taxon>Negativicutes</taxon>
        <taxon>Veillonellales</taxon>
        <taxon>Veillonellaceae</taxon>
        <taxon>Veillonella</taxon>
    </lineage>
</organism>
<dbReference type="RefSeq" id="WP_205088222.1">
    <property type="nucleotide sequence ID" value="NZ_JACJLA010000016.1"/>
</dbReference>
<keyword evidence="6 9" id="KW-1133">Transmembrane helix</keyword>
<evidence type="ECO:0000313" key="12">
    <source>
        <dbReference type="Proteomes" id="UP000707138"/>
    </source>
</evidence>
<accession>A0ABS2GGF6</accession>
<proteinExistence type="inferred from homology"/>
<evidence type="ECO:0000313" key="11">
    <source>
        <dbReference type="EMBL" id="MBM6913269.1"/>
    </source>
</evidence>
<evidence type="ECO:0000256" key="8">
    <source>
        <dbReference type="ARBA" id="ARBA00038436"/>
    </source>
</evidence>
<dbReference type="PANTHER" id="PTHR35011">
    <property type="entry name" value="2,3-DIKETO-L-GULONATE TRAP TRANSPORTER SMALL PERMEASE PROTEIN YIAM"/>
    <property type="match status" value="1"/>
</dbReference>
<evidence type="ECO:0000256" key="5">
    <source>
        <dbReference type="ARBA" id="ARBA00022692"/>
    </source>
</evidence>
<keyword evidence="4" id="KW-0997">Cell inner membrane</keyword>
<name>A0ABS2GGF6_9FIRM</name>
<dbReference type="PANTHER" id="PTHR35011:SF2">
    <property type="entry name" value="2,3-DIKETO-L-GULONATE TRAP TRANSPORTER SMALL PERMEASE PROTEIN YIAM"/>
    <property type="match status" value="1"/>
</dbReference>
<keyword evidence="3" id="KW-1003">Cell membrane</keyword>
<keyword evidence="5 9" id="KW-0812">Transmembrane</keyword>
<feature type="transmembrane region" description="Helical" evidence="9">
    <location>
        <begin position="15"/>
        <end position="35"/>
    </location>
</feature>
<evidence type="ECO:0000256" key="7">
    <source>
        <dbReference type="ARBA" id="ARBA00023136"/>
    </source>
</evidence>